<dbReference type="GO" id="GO:0003713">
    <property type="term" value="F:transcription coactivator activity"/>
    <property type="evidence" value="ECO:0007669"/>
    <property type="project" value="TreeGrafter"/>
</dbReference>
<dbReference type="GO" id="GO:0000124">
    <property type="term" value="C:SAGA complex"/>
    <property type="evidence" value="ECO:0007669"/>
    <property type="project" value="TreeGrafter"/>
</dbReference>
<evidence type="ECO:0000313" key="2">
    <source>
        <dbReference type="EMBL" id="KAG5528482.1"/>
    </source>
</evidence>
<evidence type="ECO:0000313" key="3">
    <source>
        <dbReference type="Proteomes" id="UP000823749"/>
    </source>
</evidence>
<evidence type="ECO:0000256" key="1">
    <source>
        <dbReference type="SAM" id="MobiDB-lite"/>
    </source>
</evidence>
<keyword evidence="3" id="KW-1185">Reference proteome</keyword>
<comment type="caution">
    <text evidence="2">The sequence shown here is derived from an EMBL/GenBank/DDBJ whole genome shotgun (WGS) entry which is preliminary data.</text>
</comment>
<reference evidence="2" key="1">
    <citation type="submission" date="2020-08" db="EMBL/GenBank/DDBJ databases">
        <title>Plant Genome Project.</title>
        <authorList>
            <person name="Zhang R.-G."/>
        </authorList>
    </citation>
    <scope>NUCLEOTIDE SEQUENCE</scope>
    <source>
        <strain evidence="2">WSP0</strain>
        <tissue evidence="2">Leaf</tissue>
    </source>
</reference>
<dbReference type="EMBL" id="JACTNZ010000010">
    <property type="protein sequence ID" value="KAG5528482.1"/>
    <property type="molecule type" value="Genomic_DNA"/>
</dbReference>
<name>A0AAV6IM02_9ERIC</name>
<dbReference type="GO" id="GO:0006357">
    <property type="term" value="P:regulation of transcription by RNA polymerase II"/>
    <property type="evidence" value="ECO:0007669"/>
    <property type="project" value="TreeGrafter"/>
</dbReference>
<accession>A0AAV6IM02</accession>
<organism evidence="2 3">
    <name type="scientific">Rhododendron griersonianum</name>
    <dbReference type="NCBI Taxonomy" id="479676"/>
    <lineage>
        <taxon>Eukaryota</taxon>
        <taxon>Viridiplantae</taxon>
        <taxon>Streptophyta</taxon>
        <taxon>Embryophyta</taxon>
        <taxon>Tracheophyta</taxon>
        <taxon>Spermatophyta</taxon>
        <taxon>Magnoliopsida</taxon>
        <taxon>eudicotyledons</taxon>
        <taxon>Gunneridae</taxon>
        <taxon>Pentapetalae</taxon>
        <taxon>asterids</taxon>
        <taxon>Ericales</taxon>
        <taxon>Ericaceae</taxon>
        <taxon>Ericoideae</taxon>
        <taxon>Rhodoreae</taxon>
        <taxon>Rhododendron</taxon>
    </lineage>
</organism>
<dbReference type="Proteomes" id="UP000823749">
    <property type="component" value="Chromosome 10"/>
</dbReference>
<evidence type="ECO:0008006" key="4">
    <source>
        <dbReference type="Google" id="ProtNLM"/>
    </source>
</evidence>
<feature type="region of interest" description="Disordered" evidence="1">
    <location>
        <begin position="83"/>
        <end position="197"/>
    </location>
</feature>
<dbReference type="PANTHER" id="PTHR21277:SF29">
    <property type="entry name" value="TRANSCRIPTIONAL REGULATOR OF RNA POLII, SAGA, SUBUNIT"/>
    <property type="match status" value="1"/>
</dbReference>
<gene>
    <name evidence="2" type="ORF">RHGRI_029242</name>
</gene>
<dbReference type="InterPro" id="IPR024738">
    <property type="entry name" value="Hfi1/Tada1"/>
</dbReference>
<proteinExistence type="predicted"/>
<dbReference type="AlphaFoldDB" id="A0AAV6IM02"/>
<protein>
    <recommendedName>
        <fullName evidence="4">Transcriptional regulator of RNA polII, SAGA, subunit</fullName>
    </recommendedName>
</protein>
<dbReference type="PANTHER" id="PTHR21277">
    <property type="entry name" value="TRANSCRIPTIONAL ADAPTER 1"/>
    <property type="match status" value="1"/>
</dbReference>
<dbReference type="Pfam" id="PF12767">
    <property type="entry name" value="SAGA-Tad1"/>
    <property type="match status" value="1"/>
</dbReference>
<sequence>MSADLCASRVDTLELKFHIERKIGHEKADKYFYLLSRFLSVKISKSEFDRLCIATIGRENIFLHNRLIRAVLKNACVAKIPPPKERKAGSSLNEKLPNGYQTSSLHSLCRDSSPRSPRKGRAPNVRDRKFMDRPSPLGPNGKAYSPKVQEQQSATELLSLGSRPPPEGSSVEEGEEVEQASGSPSIYSRSPVRAPLGMSIKGKETRKVLRTGLGTGFHSDSCQCSSELPDTRSLKTRLEQKLETEGLKISLDCVNLLNSSLDVYLKRLMKPALELASSRSRKKNSSEVCNQVMFGLNGMRPVGYVHEANRPILASLLDFRVAIESNPRRLGEDWPIQLEKIFALECIPSPAYRFGFSSALDTRILDFPLFVSWANALREATRNNFKNHKKLEFVEFLEGLQEDYPYARLPNDFIPVSLREQDTLGMSQAILLCFEKAVYRRPDESPRQFGLEKAAVVAPSSCDCGGTKRH</sequence>